<keyword evidence="5" id="KW-1185">Reference proteome</keyword>
<dbReference type="InterPro" id="IPR051556">
    <property type="entry name" value="N-term/lysine_N-AcTrnsfr"/>
</dbReference>
<evidence type="ECO:0000313" key="5">
    <source>
        <dbReference type="Proteomes" id="UP001141327"/>
    </source>
</evidence>
<evidence type="ECO:0000259" key="3">
    <source>
        <dbReference type="PROSITE" id="PS51186"/>
    </source>
</evidence>
<dbReference type="PANTHER" id="PTHR42919">
    <property type="entry name" value="N-ALPHA-ACETYLTRANSFERASE"/>
    <property type="match status" value="1"/>
</dbReference>
<organism evidence="4 5">
    <name type="scientific">Paratrimastix pyriformis</name>
    <dbReference type="NCBI Taxonomy" id="342808"/>
    <lineage>
        <taxon>Eukaryota</taxon>
        <taxon>Metamonada</taxon>
        <taxon>Preaxostyla</taxon>
        <taxon>Paratrimastigidae</taxon>
        <taxon>Paratrimastix</taxon>
    </lineage>
</organism>
<dbReference type="SUPFAM" id="SSF55729">
    <property type="entry name" value="Acyl-CoA N-acyltransferases (Nat)"/>
    <property type="match status" value="1"/>
</dbReference>
<dbReference type="PANTHER" id="PTHR42919:SF8">
    <property type="entry name" value="N-ALPHA-ACETYLTRANSFERASE 50"/>
    <property type="match status" value="1"/>
</dbReference>
<reference evidence="4" key="1">
    <citation type="journal article" date="2022" name="bioRxiv">
        <title>Genomics of Preaxostyla Flagellates Illuminates Evolutionary Transitions and the Path Towards Mitochondrial Loss.</title>
        <authorList>
            <person name="Novak L.V.F."/>
            <person name="Treitli S.C."/>
            <person name="Pyrih J."/>
            <person name="Halakuc P."/>
            <person name="Pipaliya S.V."/>
            <person name="Vacek V."/>
            <person name="Brzon O."/>
            <person name="Soukal P."/>
            <person name="Eme L."/>
            <person name="Dacks J.B."/>
            <person name="Karnkowska A."/>
            <person name="Elias M."/>
            <person name="Hampl V."/>
        </authorList>
    </citation>
    <scope>NUCLEOTIDE SEQUENCE</scope>
    <source>
        <strain evidence="4">RCP-MX</strain>
    </source>
</reference>
<comment type="caution">
    <text evidence="4">The sequence shown here is derived from an EMBL/GenBank/DDBJ whole genome shotgun (WGS) entry which is preliminary data.</text>
</comment>
<proteinExistence type="predicted"/>
<sequence>MAIPSSKIIVCRYDPVVERHHPVPELKVNYGVHVTEKNIEQLRKLNIACFPVRYGEQFYRDVVKRDPKLTILAYYADNLIGAIGCRVEENKLYIMTLCVLKPYRRMHIGRILLEKMLEVAAADESLTEMYLNVQTSNECAMAFYSQFGFEKDAEIRNYYRRLEPNSCFVLTKDLVAFRQQRAAAAAVAAPIAAPAPVAPSPAASD</sequence>
<evidence type="ECO:0000256" key="1">
    <source>
        <dbReference type="ARBA" id="ARBA00022679"/>
    </source>
</evidence>
<dbReference type="InterPro" id="IPR016181">
    <property type="entry name" value="Acyl_CoA_acyltransferase"/>
</dbReference>
<dbReference type="EMBL" id="JAPMOS010000010">
    <property type="protein sequence ID" value="KAJ4460878.1"/>
    <property type="molecule type" value="Genomic_DNA"/>
</dbReference>
<keyword evidence="2" id="KW-0012">Acyltransferase</keyword>
<accession>A0ABQ8URC8</accession>
<feature type="domain" description="N-acetyltransferase" evidence="3">
    <location>
        <begin position="29"/>
        <end position="175"/>
    </location>
</feature>
<dbReference type="PROSITE" id="PS51186">
    <property type="entry name" value="GNAT"/>
    <property type="match status" value="1"/>
</dbReference>
<dbReference type="Pfam" id="PF00583">
    <property type="entry name" value="Acetyltransf_1"/>
    <property type="match status" value="1"/>
</dbReference>
<gene>
    <name evidence="4" type="ORF">PAPYR_2713</name>
</gene>
<dbReference type="Proteomes" id="UP001141327">
    <property type="component" value="Unassembled WGS sequence"/>
</dbReference>
<dbReference type="Gene3D" id="3.40.630.30">
    <property type="match status" value="1"/>
</dbReference>
<protein>
    <submittedName>
        <fullName evidence="4">Acetyltransferase</fullName>
    </submittedName>
</protein>
<name>A0ABQ8URC8_9EUKA</name>
<keyword evidence="1" id="KW-0808">Transferase</keyword>
<evidence type="ECO:0000256" key="2">
    <source>
        <dbReference type="ARBA" id="ARBA00023315"/>
    </source>
</evidence>
<dbReference type="CDD" id="cd04301">
    <property type="entry name" value="NAT_SF"/>
    <property type="match status" value="1"/>
</dbReference>
<dbReference type="InterPro" id="IPR000182">
    <property type="entry name" value="GNAT_dom"/>
</dbReference>
<evidence type="ECO:0000313" key="4">
    <source>
        <dbReference type="EMBL" id="KAJ4460878.1"/>
    </source>
</evidence>